<evidence type="ECO:0000313" key="7">
    <source>
        <dbReference type="Proteomes" id="UP000255036"/>
    </source>
</evidence>
<keyword evidence="3" id="KW-0808">Transferase</keyword>
<dbReference type="InterPro" id="IPR002376">
    <property type="entry name" value="Formyl_transf_N"/>
</dbReference>
<dbReference type="InterPro" id="IPR036477">
    <property type="entry name" value="Formyl_transf_N_sf"/>
</dbReference>
<organism evidence="6 7">
    <name type="scientific">Anaerosacchariphilus polymeriproducens</name>
    <dbReference type="NCBI Taxonomy" id="1812858"/>
    <lineage>
        <taxon>Bacteria</taxon>
        <taxon>Bacillati</taxon>
        <taxon>Bacillota</taxon>
        <taxon>Clostridia</taxon>
        <taxon>Lachnospirales</taxon>
        <taxon>Lachnospiraceae</taxon>
        <taxon>Anaerosacchariphilus</taxon>
    </lineage>
</organism>
<gene>
    <name evidence="6" type="ORF">DWV06_13090</name>
</gene>
<dbReference type="RefSeq" id="WP_115482636.1">
    <property type="nucleotide sequence ID" value="NZ_QRCT01000048.1"/>
</dbReference>
<evidence type="ECO:0000313" key="6">
    <source>
        <dbReference type="EMBL" id="RDU22702.1"/>
    </source>
</evidence>
<dbReference type="EMBL" id="QRCT01000048">
    <property type="protein sequence ID" value="RDU22702.1"/>
    <property type="molecule type" value="Genomic_DNA"/>
</dbReference>
<evidence type="ECO:0000256" key="1">
    <source>
        <dbReference type="ARBA" id="ARBA00005054"/>
    </source>
</evidence>
<keyword evidence="4" id="KW-0658">Purine biosynthesis</keyword>
<comment type="caution">
    <text evidence="6">The sequence shown here is derived from an EMBL/GenBank/DDBJ whole genome shotgun (WGS) entry which is preliminary data.</text>
</comment>
<dbReference type="Gene3D" id="3.40.50.12230">
    <property type="match status" value="1"/>
</dbReference>
<dbReference type="AlphaFoldDB" id="A0A371AT38"/>
<dbReference type="EC" id="2.1.2.2" evidence="2"/>
<sequence>MRFQNVIIVGSGQLALWCAAYIKEKTESTNNTSYIYFDTSDKISVMMEKGLRLQKIKYECGNKNFIFEKIRKTNGYTLVISAINPFLFPKDIVKDKKIEIINCHQSLLPNHPGRNAEAWAIFEGDKVAGVTWHKVTEDVDAGNILIQKQIKLTDEITSCQLFKKQINIAYKAFIELMSEFLNQQVWERVQEGKDIMKRKIHYSWEVPNDGYLDLKWDSKKISAFLRAMDYGVLCILGYPKIVINGQEYYFKKYEIEKLVQPNVDVVLKKEEKQILIYRDNLEFKLLQYSKNKR</sequence>
<evidence type="ECO:0000256" key="4">
    <source>
        <dbReference type="ARBA" id="ARBA00022755"/>
    </source>
</evidence>
<evidence type="ECO:0000259" key="5">
    <source>
        <dbReference type="Pfam" id="PF00551"/>
    </source>
</evidence>
<feature type="domain" description="Formyl transferase N-terminal" evidence="5">
    <location>
        <begin position="87"/>
        <end position="175"/>
    </location>
</feature>
<protein>
    <recommendedName>
        <fullName evidence="2">phosphoribosylglycinamide formyltransferase 1</fullName>
        <ecNumber evidence="2">2.1.2.2</ecNumber>
    </recommendedName>
</protein>
<dbReference type="PANTHER" id="PTHR43369">
    <property type="entry name" value="PHOSPHORIBOSYLGLYCINAMIDE FORMYLTRANSFERASE"/>
    <property type="match status" value="1"/>
</dbReference>
<dbReference type="OrthoDB" id="5320219at2"/>
<dbReference type="GO" id="GO:0005737">
    <property type="term" value="C:cytoplasm"/>
    <property type="evidence" value="ECO:0007669"/>
    <property type="project" value="TreeGrafter"/>
</dbReference>
<dbReference type="Proteomes" id="UP000255036">
    <property type="component" value="Unassembled WGS sequence"/>
</dbReference>
<keyword evidence="7" id="KW-1185">Reference proteome</keyword>
<evidence type="ECO:0000256" key="3">
    <source>
        <dbReference type="ARBA" id="ARBA00022679"/>
    </source>
</evidence>
<dbReference type="GO" id="GO:0004644">
    <property type="term" value="F:phosphoribosylglycinamide formyltransferase activity"/>
    <property type="evidence" value="ECO:0007669"/>
    <property type="project" value="UniProtKB-EC"/>
</dbReference>
<accession>A0A371AT38</accession>
<dbReference type="Pfam" id="PF00551">
    <property type="entry name" value="Formyl_trans_N"/>
    <property type="match status" value="1"/>
</dbReference>
<dbReference type="GO" id="GO:0006189">
    <property type="term" value="P:'de novo' IMP biosynthetic process"/>
    <property type="evidence" value="ECO:0007669"/>
    <property type="project" value="TreeGrafter"/>
</dbReference>
<comment type="pathway">
    <text evidence="1">Purine metabolism; IMP biosynthesis via de novo pathway; N(2)-formyl-N(1)-(5-phospho-D-ribosyl)glycinamide from N(1)-(5-phospho-D-ribosyl)glycinamide (10-formyl THF route): step 1/1.</text>
</comment>
<proteinExistence type="predicted"/>
<name>A0A371AT38_9FIRM</name>
<dbReference type="SUPFAM" id="SSF53328">
    <property type="entry name" value="Formyltransferase"/>
    <property type="match status" value="1"/>
</dbReference>
<dbReference type="PANTHER" id="PTHR43369:SF2">
    <property type="entry name" value="PHOSPHORIBOSYLGLYCINAMIDE FORMYLTRANSFERASE"/>
    <property type="match status" value="1"/>
</dbReference>
<reference evidence="6 7" key="1">
    <citation type="submission" date="2018-07" db="EMBL/GenBank/DDBJ databases">
        <title>Anaerosacharophilus polymeroproducens gen. nov. sp. nov., an anaerobic bacterium isolated from salt field.</title>
        <authorList>
            <person name="Kim W."/>
            <person name="Yang S.-H."/>
            <person name="Oh J."/>
            <person name="Lee J.-H."/>
            <person name="Kwon K.K."/>
        </authorList>
    </citation>
    <scope>NUCLEOTIDE SEQUENCE [LARGE SCALE GENOMIC DNA]</scope>
    <source>
        <strain evidence="6 7">MCWD5</strain>
    </source>
</reference>
<evidence type="ECO:0000256" key="2">
    <source>
        <dbReference type="ARBA" id="ARBA00012254"/>
    </source>
</evidence>